<accession>A0A1U7H3J4</accession>
<comment type="caution">
    <text evidence="1">The sequence shown here is derived from an EMBL/GenBank/DDBJ whole genome shotgun (WGS) entry which is preliminary data.</text>
</comment>
<protein>
    <submittedName>
        <fullName evidence="1">Uncharacterized protein</fullName>
    </submittedName>
</protein>
<reference evidence="1 2" key="1">
    <citation type="submission" date="2016-11" db="EMBL/GenBank/DDBJ databases">
        <title>Draft Genome Sequences of Nine Cyanobacterial Strains from Diverse Habitats.</title>
        <authorList>
            <person name="Zhu T."/>
            <person name="Hou S."/>
            <person name="Lu X."/>
            <person name="Hess W.R."/>
        </authorList>
    </citation>
    <scope>NUCLEOTIDE SEQUENCE [LARGE SCALE GENOMIC DNA]</scope>
    <source>
        <strain evidence="1 2">NIES-592</strain>
    </source>
</reference>
<keyword evidence="2" id="KW-1185">Reference proteome</keyword>
<organism evidence="1 2">
    <name type="scientific">Fischerella major NIES-592</name>
    <dbReference type="NCBI Taxonomy" id="210994"/>
    <lineage>
        <taxon>Bacteria</taxon>
        <taxon>Bacillati</taxon>
        <taxon>Cyanobacteriota</taxon>
        <taxon>Cyanophyceae</taxon>
        <taxon>Nostocales</taxon>
        <taxon>Hapalosiphonaceae</taxon>
        <taxon>Fischerella</taxon>
    </lineage>
</organism>
<dbReference type="RefSeq" id="WP_062243702.1">
    <property type="nucleotide sequence ID" value="NZ_MRCA01000002.1"/>
</dbReference>
<dbReference type="AlphaFoldDB" id="A0A1U7H3J4"/>
<evidence type="ECO:0000313" key="2">
    <source>
        <dbReference type="Proteomes" id="UP000186391"/>
    </source>
</evidence>
<dbReference type="OrthoDB" id="561288at2"/>
<gene>
    <name evidence="1" type="ORF">NIES592_06265</name>
</gene>
<dbReference type="Proteomes" id="UP000186391">
    <property type="component" value="Unassembled WGS sequence"/>
</dbReference>
<name>A0A1U7H3J4_9CYAN</name>
<proteinExistence type="predicted"/>
<evidence type="ECO:0000313" key="1">
    <source>
        <dbReference type="EMBL" id="OKH15680.1"/>
    </source>
</evidence>
<sequence>MLKRLILWLKRFFQRLFGNQKVPTTFAGNHPKEPPPPLTDTDLEFLFTELLEGVHQARGQQWALKWLHNIEHRVPTERWIEWLHGFGEKLLASPTPNNELAARMVQLGELEVGEVGDVAHDIGMQLLTRNQGEPVWEYEGPDAQIATFGSTEDIDVENFPSSQVFQATDDVGSLPEGEFQTVTLDELLVIMQQDENLRQMIAQQLGVDTEDPQMIIQALIDQFHAANQSNTEQG</sequence>
<dbReference type="EMBL" id="MRCA01000002">
    <property type="protein sequence ID" value="OKH15680.1"/>
    <property type="molecule type" value="Genomic_DNA"/>
</dbReference>